<dbReference type="KEGG" id="gbr:Gbro_4640"/>
<dbReference type="STRING" id="526226.Gbro_4640"/>
<dbReference type="OrthoDB" id="8225825at2"/>
<evidence type="ECO:0000313" key="3">
    <source>
        <dbReference type="EMBL" id="ACY23766.1"/>
    </source>
</evidence>
<dbReference type="InterPro" id="IPR004378">
    <property type="entry name" value="F420H2_quin_Rdtase"/>
</dbReference>
<sequence length="143" mass="16308">MASIDNLHGDAHVERYLETDGDEGFHWNGTQILILFTKGRKSGAERKHALIFRPWGEDAFMVVASKGGTDAPPAWFLNLEENPDVEVQVKDQRIPVRARVATDDEKPAMWAKMTEVWPDYDEYQKKTDRQIPVVVLERASSLN</sequence>
<evidence type="ECO:0000313" key="4">
    <source>
        <dbReference type="Proteomes" id="UP000001219"/>
    </source>
</evidence>
<dbReference type="RefSeq" id="WP_012836248.1">
    <property type="nucleotide sequence ID" value="NC_013441.1"/>
</dbReference>
<dbReference type="AlphaFoldDB" id="D0L7H7"/>
<comment type="catalytic activity">
    <reaction evidence="2">
        <text>oxidized coenzyme F420-(gamma-L-Glu)(n) + a quinol + H(+) = reduced coenzyme F420-(gamma-L-Glu)(n) + a quinone</text>
        <dbReference type="Rhea" id="RHEA:39663"/>
        <dbReference type="Rhea" id="RHEA-COMP:12939"/>
        <dbReference type="Rhea" id="RHEA-COMP:14378"/>
        <dbReference type="ChEBI" id="CHEBI:15378"/>
        <dbReference type="ChEBI" id="CHEBI:24646"/>
        <dbReference type="ChEBI" id="CHEBI:132124"/>
        <dbReference type="ChEBI" id="CHEBI:133980"/>
        <dbReference type="ChEBI" id="CHEBI:139511"/>
    </reaction>
</comment>
<evidence type="ECO:0000256" key="2">
    <source>
        <dbReference type="ARBA" id="ARBA00049106"/>
    </source>
</evidence>
<dbReference type="PANTHER" id="PTHR39428">
    <property type="entry name" value="F420H(2)-DEPENDENT QUINONE REDUCTASE RV1261C"/>
    <property type="match status" value="1"/>
</dbReference>
<dbReference type="Pfam" id="PF04075">
    <property type="entry name" value="F420H2_quin_red"/>
    <property type="match status" value="1"/>
</dbReference>
<reference evidence="3 4" key="2">
    <citation type="journal article" date="2010" name="Stand. Genomic Sci.">
        <title>Complete genome sequence of Gordonia bronchialis type strain (3410).</title>
        <authorList>
            <person name="Ivanova N."/>
            <person name="Sikorski J."/>
            <person name="Jando M."/>
            <person name="Lapidus A."/>
            <person name="Nolan M."/>
            <person name="Lucas S."/>
            <person name="Del Rio T.G."/>
            <person name="Tice H."/>
            <person name="Copeland A."/>
            <person name="Cheng J.F."/>
            <person name="Chen F."/>
            <person name="Bruce D."/>
            <person name="Goodwin L."/>
            <person name="Pitluck S."/>
            <person name="Mavromatis K."/>
            <person name="Ovchinnikova G."/>
            <person name="Pati A."/>
            <person name="Chen A."/>
            <person name="Palaniappan K."/>
            <person name="Land M."/>
            <person name="Hauser L."/>
            <person name="Chang Y.J."/>
            <person name="Jeffries C.D."/>
            <person name="Chain P."/>
            <person name="Saunders E."/>
            <person name="Han C."/>
            <person name="Detter J.C."/>
            <person name="Brettin T."/>
            <person name="Rohde M."/>
            <person name="Goker M."/>
            <person name="Bristow J."/>
            <person name="Eisen J.A."/>
            <person name="Markowitz V."/>
            <person name="Hugenholtz P."/>
            <person name="Klenk H.P."/>
            <person name="Kyrpides N.C."/>
        </authorList>
    </citation>
    <scope>NUCLEOTIDE SEQUENCE [LARGE SCALE GENOMIC DNA]</scope>
    <source>
        <strain evidence="4">ATCC 25592 / DSM 43247 / BCRC 13721 / JCM 3198 / KCTC 3076 / NBRC 16047 / NCTC 10667</strain>
    </source>
</reference>
<dbReference type="GO" id="GO:0016491">
    <property type="term" value="F:oxidoreductase activity"/>
    <property type="evidence" value="ECO:0007669"/>
    <property type="project" value="InterPro"/>
</dbReference>
<dbReference type="eggNOG" id="COG0748">
    <property type="taxonomic scope" value="Bacteria"/>
</dbReference>
<evidence type="ECO:0000256" key="1">
    <source>
        <dbReference type="ARBA" id="ARBA00008710"/>
    </source>
</evidence>
<dbReference type="SUPFAM" id="SSF50475">
    <property type="entry name" value="FMN-binding split barrel"/>
    <property type="match status" value="1"/>
</dbReference>
<dbReference type="EMBL" id="CP001802">
    <property type="protein sequence ID" value="ACY23766.1"/>
    <property type="molecule type" value="Genomic_DNA"/>
</dbReference>
<protein>
    <recommendedName>
        <fullName evidence="5">Nitroreductase</fullName>
    </recommendedName>
</protein>
<reference evidence="4" key="1">
    <citation type="submission" date="2009-10" db="EMBL/GenBank/DDBJ databases">
        <title>The complete chromosome of Gordonia bronchialis DSM 43247.</title>
        <authorList>
            <consortium name="US DOE Joint Genome Institute (JGI-PGF)"/>
            <person name="Lucas S."/>
            <person name="Copeland A."/>
            <person name="Lapidus A."/>
            <person name="Glavina del Rio T."/>
            <person name="Dalin E."/>
            <person name="Tice H."/>
            <person name="Bruce D."/>
            <person name="Goodwin L."/>
            <person name="Pitluck S."/>
            <person name="Kyrpides N."/>
            <person name="Mavromatis K."/>
            <person name="Ivanova N."/>
            <person name="Ovchinnikova G."/>
            <person name="Saunders E."/>
            <person name="Brettin T."/>
            <person name="Detter J.C."/>
            <person name="Han C."/>
            <person name="Larimer F."/>
            <person name="Land M."/>
            <person name="Hauser L."/>
            <person name="Markowitz V."/>
            <person name="Cheng J.-F."/>
            <person name="Hugenholtz P."/>
            <person name="Woyke T."/>
            <person name="Wu D."/>
            <person name="Jando M."/>
            <person name="Schneider S."/>
            <person name="Goeker M."/>
            <person name="Klenk H.-P."/>
            <person name="Eisen J.A."/>
        </authorList>
    </citation>
    <scope>NUCLEOTIDE SEQUENCE [LARGE SCALE GENOMIC DNA]</scope>
    <source>
        <strain evidence="4">ATCC 25592 / DSM 43247 / BCRC 13721 / JCM 3198 / KCTC 3076 / NBRC 16047 / NCTC 10667</strain>
    </source>
</reference>
<dbReference type="HOGENOM" id="CLU_114921_1_1_11"/>
<proteinExistence type="inferred from homology"/>
<dbReference type="GO" id="GO:0005886">
    <property type="term" value="C:plasma membrane"/>
    <property type="evidence" value="ECO:0007669"/>
    <property type="project" value="TreeGrafter"/>
</dbReference>
<accession>D0L7H7</accession>
<comment type="similarity">
    <text evidence="1">Belongs to the F420H(2)-dependent quinone reductase family.</text>
</comment>
<dbReference type="PANTHER" id="PTHR39428:SF3">
    <property type="entry name" value="DEAZAFLAVIN-DEPENDENT NITROREDUCTASE"/>
    <property type="match status" value="1"/>
</dbReference>
<dbReference type="InterPro" id="IPR012349">
    <property type="entry name" value="Split_barrel_FMN-bd"/>
</dbReference>
<dbReference type="GO" id="GO:0070967">
    <property type="term" value="F:coenzyme F420 binding"/>
    <property type="evidence" value="ECO:0007669"/>
    <property type="project" value="TreeGrafter"/>
</dbReference>
<keyword evidence="4" id="KW-1185">Reference proteome</keyword>
<dbReference type="Proteomes" id="UP000001219">
    <property type="component" value="Chromosome"/>
</dbReference>
<evidence type="ECO:0008006" key="5">
    <source>
        <dbReference type="Google" id="ProtNLM"/>
    </source>
</evidence>
<gene>
    <name evidence="3" type="ordered locus">Gbro_4640</name>
</gene>
<dbReference type="Gene3D" id="2.30.110.10">
    <property type="entry name" value="Electron Transport, Fmn-binding Protein, Chain A"/>
    <property type="match status" value="1"/>
</dbReference>
<name>D0L7H7_GORB4</name>
<dbReference type="NCBIfam" id="TIGR00026">
    <property type="entry name" value="hi_GC_TIGR00026"/>
    <property type="match status" value="1"/>
</dbReference>
<organism evidence="3 4">
    <name type="scientific">Gordonia bronchialis (strain ATCC 25592 / DSM 43247 / BCRC 13721 / JCM 3198 / KCTC 3076 / NBRC 16047 / NCTC 10667)</name>
    <name type="common">Rhodococcus bronchialis</name>
    <dbReference type="NCBI Taxonomy" id="526226"/>
    <lineage>
        <taxon>Bacteria</taxon>
        <taxon>Bacillati</taxon>
        <taxon>Actinomycetota</taxon>
        <taxon>Actinomycetes</taxon>
        <taxon>Mycobacteriales</taxon>
        <taxon>Gordoniaceae</taxon>
        <taxon>Gordonia</taxon>
    </lineage>
</organism>